<sequence>MSWSKWSSPRYLWRGLSVLILAGQVIRGTIKGKVRWKNTLQQLERLHLNL</sequence>
<evidence type="ECO:0000313" key="2">
    <source>
        <dbReference type="Proteomes" id="UP000295252"/>
    </source>
</evidence>
<dbReference type="Gramene" id="CDP03729">
    <property type="protein sequence ID" value="CDP03729"/>
    <property type="gene ID" value="GSCOC_T00016202001"/>
</dbReference>
<dbReference type="Proteomes" id="UP000295252">
    <property type="component" value="Chromosome I"/>
</dbReference>
<dbReference type="InParanoid" id="A0A068U6E8"/>
<dbReference type="PANTHER" id="PTHR30188:SF4">
    <property type="entry name" value="PROTEIN TRIGALACTOSYLDIACYLGLYCEROL 1, CHLOROPLASTIC"/>
    <property type="match status" value="1"/>
</dbReference>
<gene>
    <name evidence="1" type="ORF">GSCOC_T00016202001</name>
</gene>
<dbReference type="EMBL" id="HG739095">
    <property type="protein sequence ID" value="CDP03729.1"/>
    <property type="molecule type" value="Genomic_DNA"/>
</dbReference>
<reference evidence="2" key="1">
    <citation type="journal article" date="2014" name="Science">
        <title>The coffee genome provides insight into the convergent evolution of caffeine biosynthesis.</title>
        <authorList>
            <person name="Denoeud F."/>
            <person name="Carretero-Paulet L."/>
            <person name="Dereeper A."/>
            <person name="Droc G."/>
            <person name="Guyot R."/>
            <person name="Pietrella M."/>
            <person name="Zheng C."/>
            <person name="Alberti A."/>
            <person name="Anthony F."/>
            <person name="Aprea G."/>
            <person name="Aury J.M."/>
            <person name="Bento P."/>
            <person name="Bernard M."/>
            <person name="Bocs S."/>
            <person name="Campa C."/>
            <person name="Cenci A."/>
            <person name="Combes M.C."/>
            <person name="Crouzillat D."/>
            <person name="Da Silva C."/>
            <person name="Daddiego L."/>
            <person name="De Bellis F."/>
            <person name="Dussert S."/>
            <person name="Garsmeur O."/>
            <person name="Gayraud T."/>
            <person name="Guignon V."/>
            <person name="Jahn K."/>
            <person name="Jamilloux V."/>
            <person name="Joet T."/>
            <person name="Labadie K."/>
            <person name="Lan T."/>
            <person name="Leclercq J."/>
            <person name="Lepelley M."/>
            <person name="Leroy T."/>
            <person name="Li L.T."/>
            <person name="Librado P."/>
            <person name="Lopez L."/>
            <person name="Munoz A."/>
            <person name="Noel B."/>
            <person name="Pallavicini A."/>
            <person name="Perrotta G."/>
            <person name="Poncet V."/>
            <person name="Pot D."/>
            <person name="Priyono X."/>
            <person name="Rigoreau M."/>
            <person name="Rouard M."/>
            <person name="Rozas J."/>
            <person name="Tranchant-Dubreuil C."/>
            <person name="VanBuren R."/>
            <person name="Zhang Q."/>
            <person name="Andrade A.C."/>
            <person name="Argout X."/>
            <person name="Bertrand B."/>
            <person name="de Kochko A."/>
            <person name="Graziosi G."/>
            <person name="Henry R.J."/>
            <person name="Jayarama X."/>
            <person name="Ming R."/>
            <person name="Nagai C."/>
            <person name="Rounsley S."/>
            <person name="Sankoff D."/>
            <person name="Giuliano G."/>
            <person name="Albert V.A."/>
            <person name="Wincker P."/>
            <person name="Lashermes P."/>
        </authorList>
    </citation>
    <scope>NUCLEOTIDE SEQUENCE [LARGE SCALE GENOMIC DNA]</scope>
    <source>
        <strain evidence="2">cv. DH200-94</strain>
    </source>
</reference>
<dbReference type="PANTHER" id="PTHR30188">
    <property type="entry name" value="ABC TRANSPORTER PERMEASE PROTEIN-RELATED"/>
    <property type="match status" value="1"/>
</dbReference>
<name>A0A068U6E8_COFCA</name>
<dbReference type="PhylomeDB" id="A0A068U6E8"/>
<dbReference type="AlphaFoldDB" id="A0A068U6E8"/>
<accession>A0A068U6E8</accession>
<dbReference type="STRING" id="49390.A0A068U6E8"/>
<dbReference type="GO" id="GO:0043190">
    <property type="term" value="C:ATP-binding cassette (ABC) transporter complex"/>
    <property type="evidence" value="ECO:0007669"/>
    <property type="project" value="InterPro"/>
</dbReference>
<protein>
    <submittedName>
        <fullName evidence="1">Uncharacterized protein</fullName>
    </submittedName>
</protein>
<keyword evidence="2" id="KW-1185">Reference proteome</keyword>
<dbReference type="InterPro" id="IPR030802">
    <property type="entry name" value="Permease_MalE"/>
</dbReference>
<dbReference type="GO" id="GO:0005548">
    <property type="term" value="F:phospholipid transporter activity"/>
    <property type="evidence" value="ECO:0007669"/>
    <property type="project" value="TreeGrafter"/>
</dbReference>
<evidence type="ECO:0000313" key="1">
    <source>
        <dbReference type="EMBL" id="CDP03729.1"/>
    </source>
</evidence>
<proteinExistence type="predicted"/>
<organism evidence="1 2">
    <name type="scientific">Coffea canephora</name>
    <name type="common">Robusta coffee</name>
    <dbReference type="NCBI Taxonomy" id="49390"/>
    <lineage>
        <taxon>Eukaryota</taxon>
        <taxon>Viridiplantae</taxon>
        <taxon>Streptophyta</taxon>
        <taxon>Embryophyta</taxon>
        <taxon>Tracheophyta</taxon>
        <taxon>Spermatophyta</taxon>
        <taxon>Magnoliopsida</taxon>
        <taxon>eudicotyledons</taxon>
        <taxon>Gunneridae</taxon>
        <taxon>Pentapetalae</taxon>
        <taxon>asterids</taxon>
        <taxon>lamiids</taxon>
        <taxon>Gentianales</taxon>
        <taxon>Rubiaceae</taxon>
        <taxon>Ixoroideae</taxon>
        <taxon>Gardenieae complex</taxon>
        <taxon>Bertiereae - Coffeeae clade</taxon>
        <taxon>Coffeeae</taxon>
        <taxon>Coffea</taxon>
    </lineage>
</organism>